<gene>
    <name evidence="7" type="ORF">CEY11_00675</name>
</gene>
<dbReference type="PANTHER" id="PTHR30468:SF1">
    <property type="entry name" value="ALPHA-KETOGLUTARATE-DEPENDENT SULFONATE DIOXYGENASE"/>
    <property type="match status" value="1"/>
</dbReference>
<dbReference type="InterPro" id="IPR042098">
    <property type="entry name" value="TauD-like_sf"/>
</dbReference>
<evidence type="ECO:0000256" key="4">
    <source>
        <dbReference type="ARBA" id="ARBA00023002"/>
    </source>
</evidence>
<keyword evidence="2" id="KW-0479">Metal-binding</keyword>
<keyword evidence="8" id="KW-1185">Reference proteome</keyword>
<dbReference type="EMBL" id="NJIH01000001">
    <property type="protein sequence ID" value="OWT66292.1"/>
    <property type="molecule type" value="Genomic_DNA"/>
</dbReference>
<dbReference type="Proteomes" id="UP000214603">
    <property type="component" value="Unassembled WGS sequence"/>
</dbReference>
<dbReference type="SUPFAM" id="SSF51197">
    <property type="entry name" value="Clavaminate synthase-like"/>
    <property type="match status" value="1"/>
</dbReference>
<organism evidence="7 8">
    <name type="scientific">Candidimonas nitroreducens</name>
    <dbReference type="NCBI Taxonomy" id="683354"/>
    <lineage>
        <taxon>Bacteria</taxon>
        <taxon>Pseudomonadati</taxon>
        <taxon>Pseudomonadota</taxon>
        <taxon>Betaproteobacteria</taxon>
        <taxon>Burkholderiales</taxon>
        <taxon>Alcaligenaceae</taxon>
        <taxon>Candidimonas</taxon>
    </lineage>
</organism>
<dbReference type="Gene3D" id="3.60.130.10">
    <property type="entry name" value="Clavaminate synthase-like"/>
    <property type="match status" value="1"/>
</dbReference>
<proteinExistence type="inferred from homology"/>
<evidence type="ECO:0000256" key="3">
    <source>
        <dbReference type="ARBA" id="ARBA00022964"/>
    </source>
</evidence>
<dbReference type="InterPro" id="IPR003819">
    <property type="entry name" value="TauD/TfdA-like"/>
</dbReference>
<dbReference type="PANTHER" id="PTHR30468">
    <property type="entry name" value="ALPHA-KETOGLUTARATE-DEPENDENT SULFONATE DIOXYGENASE"/>
    <property type="match status" value="1"/>
</dbReference>
<evidence type="ECO:0000313" key="8">
    <source>
        <dbReference type="Proteomes" id="UP000214603"/>
    </source>
</evidence>
<sequence>MRQLMEKTMSSATDTASDTYHYEHSGITIRKLSEHVGVEIEGVDLASPLQAHVIRDIKDAWERHGVAVFRNQELPPVAHRDFSAHFGPLVGHVLSRFNMSECPEVTLISNVVNDKGEKIGADRAGMLWHSDMSFVKRPSMGSLLYCVECPPVGADTQFASMYAAYEALDSEDQKHLATLRAIHDYPWHYRTYLKHRTQLTPEEEAKTPPVAHPVVRTHSSTGQQALYVGEGLTRTIEGMEESEGRKLVIELSDFATQPQFVYAHKWRPGDLVFWDNRSTMHRATEFDDRYRRLMRRTTILGDEPFYRAA</sequence>
<evidence type="ECO:0000313" key="7">
    <source>
        <dbReference type="EMBL" id="OWT66292.1"/>
    </source>
</evidence>
<evidence type="ECO:0000256" key="2">
    <source>
        <dbReference type="ARBA" id="ARBA00022723"/>
    </source>
</evidence>
<protein>
    <submittedName>
        <fullName evidence="7">Taurine dioxygenase</fullName>
    </submittedName>
</protein>
<dbReference type="AlphaFoldDB" id="A0A225MYZ5"/>
<feature type="domain" description="TauD/TfdA-like" evidence="6">
    <location>
        <begin position="29"/>
        <end position="298"/>
    </location>
</feature>
<dbReference type="GO" id="GO:0005737">
    <property type="term" value="C:cytoplasm"/>
    <property type="evidence" value="ECO:0007669"/>
    <property type="project" value="TreeGrafter"/>
</dbReference>
<comment type="caution">
    <text evidence="7">The sequence shown here is derived from an EMBL/GenBank/DDBJ whole genome shotgun (WGS) entry which is preliminary data.</text>
</comment>
<evidence type="ECO:0000259" key="6">
    <source>
        <dbReference type="Pfam" id="PF02668"/>
    </source>
</evidence>
<dbReference type="GO" id="GO:0000908">
    <property type="term" value="F:taurine dioxygenase activity"/>
    <property type="evidence" value="ECO:0007669"/>
    <property type="project" value="TreeGrafter"/>
</dbReference>
<dbReference type="GO" id="GO:0006790">
    <property type="term" value="P:sulfur compound metabolic process"/>
    <property type="evidence" value="ECO:0007669"/>
    <property type="project" value="TreeGrafter"/>
</dbReference>
<dbReference type="Pfam" id="PF02668">
    <property type="entry name" value="TauD"/>
    <property type="match status" value="1"/>
</dbReference>
<evidence type="ECO:0000256" key="1">
    <source>
        <dbReference type="ARBA" id="ARBA00005896"/>
    </source>
</evidence>
<evidence type="ECO:0000256" key="5">
    <source>
        <dbReference type="ARBA" id="ARBA00023004"/>
    </source>
</evidence>
<dbReference type="GO" id="GO:0046872">
    <property type="term" value="F:metal ion binding"/>
    <property type="evidence" value="ECO:0007669"/>
    <property type="project" value="UniProtKB-KW"/>
</dbReference>
<reference evidence="8" key="1">
    <citation type="submission" date="2017-06" db="EMBL/GenBank/DDBJ databases">
        <title>Herbaspirillum phytohormonus sp. nov., isolated from the root nodule of Robinia pseudoacacia in lead-zinc mine.</title>
        <authorList>
            <person name="Fan M."/>
            <person name="Lin Y."/>
        </authorList>
    </citation>
    <scope>NUCLEOTIDE SEQUENCE [LARGE SCALE GENOMIC DNA]</scope>
    <source>
        <strain evidence="8">SC-089</strain>
    </source>
</reference>
<dbReference type="InterPro" id="IPR051323">
    <property type="entry name" value="AtsK-like"/>
</dbReference>
<accession>A0A225MYZ5</accession>
<comment type="similarity">
    <text evidence="1">Belongs to the TfdA dioxygenase family.</text>
</comment>
<name>A0A225MYZ5_9BURK</name>
<keyword evidence="4" id="KW-0560">Oxidoreductase</keyword>
<keyword evidence="5" id="KW-0408">Iron</keyword>
<keyword evidence="3 7" id="KW-0223">Dioxygenase</keyword>